<evidence type="ECO:0000256" key="4">
    <source>
        <dbReference type="ARBA" id="ARBA00023136"/>
    </source>
</evidence>
<evidence type="ECO:0000256" key="5">
    <source>
        <dbReference type="PIRSR" id="PIRSR604254-1"/>
    </source>
</evidence>
<dbReference type="PANTHER" id="PTHR20855">
    <property type="entry name" value="ADIPOR/PROGESTIN RECEPTOR-RELATED"/>
    <property type="match status" value="1"/>
</dbReference>
<dbReference type="STRING" id="1267423.SAMN05216290_0783"/>
<keyword evidence="4 6" id="KW-0472">Membrane</keyword>
<reference evidence="8" key="1">
    <citation type="submission" date="2016-10" db="EMBL/GenBank/DDBJ databases">
        <authorList>
            <person name="Varghese N."/>
            <person name="Submissions S."/>
        </authorList>
    </citation>
    <scope>NUCLEOTIDE SEQUENCE [LARGE SCALE GENOMIC DNA]</scope>
    <source>
        <strain evidence="8">CGMCC 1.12402</strain>
    </source>
</reference>
<organism evidence="7 8">
    <name type="scientific">Roseivirga pacifica</name>
    <dbReference type="NCBI Taxonomy" id="1267423"/>
    <lineage>
        <taxon>Bacteria</taxon>
        <taxon>Pseudomonadati</taxon>
        <taxon>Bacteroidota</taxon>
        <taxon>Cytophagia</taxon>
        <taxon>Cytophagales</taxon>
        <taxon>Roseivirgaceae</taxon>
        <taxon>Roseivirga</taxon>
    </lineage>
</organism>
<comment type="subcellular location">
    <subcellularLocation>
        <location evidence="1">Membrane</location>
        <topology evidence="1">Multi-pass membrane protein</topology>
    </subcellularLocation>
</comment>
<dbReference type="InterPro" id="IPR004254">
    <property type="entry name" value="AdipoR/HlyIII-related"/>
</dbReference>
<keyword evidence="5" id="KW-0479">Metal-binding</keyword>
<feature type="transmembrane region" description="Helical" evidence="6">
    <location>
        <begin position="81"/>
        <end position="102"/>
    </location>
</feature>
<dbReference type="GO" id="GO:0046872">
    <property type="term" value="F:metal ion binding"/>
    <property type="evidence" value="ECO:0007669"/>
    <property type="project" value="UniProtKB-KW"/>
</dbReference>
<feature type="transmembrane region" description="Helical" evidence="6">
    <location>
        <begin position="135"/>
        <end position="152"/>
    </location>
</feature>
<name>A0A1I0MXP1_9BACT</name>
<dbReference type="RefSeq" id="WP_162844672.1">
    <property type="nucleotide sequence ID" value="NZ_FOIR01000001.1"/>
</dbReference>
<dbReference type="EMBL" id="FOIR01000001">
    <property type="protein sequence ID" value="SEV93533.1"/>
    <property type="molecule type" value="Genomic_DNA"/>
</dbReference>
<feature type="binding site" evidence="5">
    <location>
        <position position="67"/>
    </location>
    <ligand>
        <name>Zn(2+)</name>
        <dbReference type="ChEBI" id="CHEBI:29105"/>
    </ligand>
</feature>
<keyword evidence="2 6" id="KW-0812">Transmembrane</keyword>
<feature type="binding site" evidence="5">
    <location>
        <position position="194"/>
    </location>
    <ligand>
        <name>Zn(2+)</name>
        <dbReference type="ChEBI" id="CHEBI:29105"/>
    </ligand>
</feature>
<evidence type="ECO:0000256" key="3">
    <source>
        <dbReference type="ARBA" id="ARBA00022989"/>
    </source>
</evidence>
<evidence type="ECO:0000256" key="1">
    <source>
        <dbReference type="ARBA" id="ARBA00004141"/>
    </source>
</evidence>
<keyword evidence="8" id="KW-1185">Reference proteome</keyword>
<protein>
    <submittedName>
        <fullName evidence="7">Hemolysin III</fullName>
    </submittedName>
</protein>
<gene>
    <name evidence="7" type="ORF">SAMN05216290_0783</name>
</gene>
<evidence type="ECO:0000256" key="6">
    <source>
        <dbReference type="SAM" id="Phobius"/>
    </source>
</evidence>
<dbReference type="GeneID" id="99985521"/>
<keyword evidence="3 6" id="KW-1133">Transmembrane helix</keyword>
<keyword evidence="5" id="KW-0862">Zinc</keyword>
<evidence type="ECO:0000313" key="7">
    <source>
        <dbReference type="EMBL" id="SEV93533.1"/>
    </source>
</evidence>
<proteinExistence type="predicted"/>
<feature type="transmembrane region" description="Helical" evidence="6">
    <location>
        <begin position="191"/>
        <end position="212"/>
    </location>
</feature>
<dbReference type="PANTHER" id="PTHR20855:SF3">
    <property type="entry name" value="LD03007P"/>
    <property type="match status" value="1"/>
</dbReference>
<sequence length="217" mass="24296">MKKPIKLDAYTSEEERANVLTHFPGVVFGIIGVYSALSSNAANYQAWSTAVFFLTCIVLYASSTLYHLVKAKKQKLLFKKLDHISIYLLIAGTFTPFCWGVLGNEAIGKNLLIAVWAIAALGTIFKIFFTGRFEFISLLSYLGMGWLGYLMFDRLAEVMGNQAVNYMLYGGLCYTGGVAFYLMRKLKYHHAIWHIFVLGGTAFHAVAILQVLDFTRA</sequence>
<evidence type="ECO:0000256" key="2">
    <source>
        <dbReference type="ARBA" id="ARBA00022692"/>
    </source>
</evidence>
<feature type="transmembrane region" description="Helical" evidence="6">
    <location>
        <begin position="108"/>
        <end position="128"/>
    </location>
</feature>
<evidence type="ECO:0000313" key="8">
    <source>
        <dbReference type="Proteomes" id="UP000199437"/>
    </source>
</evidence>
<accession>A0A1I0MXP1</accession>
<dbReference type="Proteomes" id="UP000199437">
    <property type="component" value="Unassembled WGS sequence"/>
</dbReference>
<feature type="transmembrane region" description="Helical" evidence="6">
    <location>
        <begin position="164"/>
        <end position="182"/>
    </location>
</feature>
<feature type="transmembrane region" description="Helical" evidence="6">
    <location>
        <begin position="49"/>
        <end position="69"/>
    </location>
</feature>
<dbReference type="AlphaFoldDB" id="A0A1I0MXP1"/>
<feature type="binding site" evidence="5">
    <location>
        <position position="190"/>
    </location>
    <ligand>
        <name>Zn(2+)</name>
        <dbReference type="ChEBI" id="CHEBI:29105"/>
    </ligand>
</feature>
<dbReference type="GO" id="GO:0016020">
    <property type="term" value="C:membrane"/>
    <property type="evidence" value="ECO:0007669"/>
    <property type="project" value="UniProtKB-SubCell"/>
</dbReference>
<feature type="transmembrane region" description="Helical" evidence="6">
    <location>
        <begin position="20"/>
        <end position="37"/>
    </location>
</feature>
<dbReference type="Pfam" id="PF03006">
    <property type="entry name" value="HlyIII"/>
    <property type="match status" value="1"/>
</dbReference>